<keyword evidence="2" id="KW-1185">Reference proteome</keyword>
<gene>
    <name evidence="1" type="ORF">AMECASPLE_035737</name>
</gene>
<accession>A0ABV0YII9</accession>
<sequence>MSKYFWQHSVYGTTHSENLWLQREVKCGRIPDGWRLFGGSAVIMEHGEKTHSQSSDVSSTRQIRLRNSCGSKAGGGNMYRTFFSVTSCERQQVVQNNLLVITSLPEQNIQHIPHDQHMNIGCRFVRLKFIYG</sequence>
<organism evidence="1 2">
    <name type="scientific">Ameca splendens</name>
    <dbReference type="NCBI Taxonomy" id="208324"/>
    <lineage>
        <taxon>Eukaryota</taxon>
        <taxon>Metazoa</taxon>
        <taxon>Chordata</taxon>
        <taxon>Craniata</taxon>
        <taxon>Vertebrata</taxon>
        <taxon>Euteleostomi</taxon>
        <taxon>Actinopterygii</taxon>
        <taxon>Neopterygii</taxon>
        <taxon>Teleostei</taxon>
        <taxon>Neoteleostei</taxon>
        <taxon>Acanthomorphata</taxon>
        <taxon>Ovalentaria</taxon>
        <taxon>Atherinomorphae</taxon>
        <taxon>Cyprinodontiformes</taxon>
        <taxon>Goodeidae</taxon>
        <taxon>Ameca</taxon>
    </lineage>
</organism>
<evidence type="ECO:0000313" key="1">
    <source>
        <dbReference type="EMBL" id="MEQ2293650.1"/>
    </source>
</evidence>
<dbReference type="EMBL" id="JAHRIP010033629">
    <property type="protein sequence ID" value="MEQ2293650.1"/>
    <property type="molecule type" value="Genomic_DNA"/>
</dbReference>
<reference evidence="1 2" key="1">
    <citation type="submission" date="2021-06" db="EMBL/GenBank/DDBJ databases">
        <authorList>
            <person name="Palmer J.M."/>
        </authorList>
    </citation>
    <scope>NUCLEOTIDE SEQUENCE [LARGE SCALE GENOMIC DNA]</scope>
    <source>
        <strain evidence="1 2">AS_MEX2019</strain>
        <tissue evidence="1">Muscle</tissue>
    </source>
</reference>
<dbReference type="Proteomes" id="UP001469553">
    <property type="component" value="Unassembled WGS sequence"/>
</dbReference>
<protein>
    <submittedName>
        <fullName evidence="1">Uncharacterized protein</fullName>
    </submittedName>
</protein>
<proteinExistence type="predicted"/>
<name>A0ABV0YII9_9TELE</name>
<evidence type="ECO:0000313" key="2">
    <source>
        <dbReference type="Proteomes" id="UP001469553"/>
    </source>
</evidence>
<comment type="caution">
    <text evidence="1">The sequence shown here is derived from an EMBL/GenBank/DDBJ whole genome shotgun (WGS) entry which is preliminary data.</text>
</comment>